<dbReference type="EMBL" id="JH431265">
    <property type="status" value="NOT_ANNOTATED_CDS"/>
    <property type="molecule type" value="Genomic_DNA"/>
</dbReference>
<evidence type="ECO:0000313" key="1">
    <source>
        <dbReference type="EnsemblMetazoa" id="SMAR013667-PA"/>
    </source>
</evidence>
<sequence>MQRTTGFLFFQLIWFRLI</sequence>
<dbReference type="Proteomes" id="UP000014500">
    <property type="component" value="Unassembled WGS sequence"/>
</dbReference>
<dbReference type="AlphaFoldDB" id="T1JII6"/>
<dbReference type="EnsemblMetazoa" id="SMAR013667-RA">
    <property type="protein sequence ID" value="SMAR013667-PA"/>
    <property type="gene ID" value="SMAR013667"/>
</dbReference>
<dbReference type="HOGENOM" id="CLU_3431743_0_0_1"/>
<organism evidence="1 2">
    <name type="scientific">Strigamia maritima</name>
    <name type="common">European centipede</name>
    <name type="synonym">Geophilus maritimus</name>
    <dbReference type="NCBI Taxonomy" id="126957"/>
    <lineage>
        <taxon>Eukaryota</taxon>
        <taxon>Metazoa</taxon>
        <taxon>Ecdysozoa</taxon>
        <taxon>Arthropoda</taxon>
        <taxon>Myriapoda</taxon>
        <taxon>Chilopoda</taxon>
        <taxon>Pleurostigmophora</taxon>
        <taxon>Geophilomorpha</taxon>
        <taxon>Linotaeniidae</taxon>
        <taxon>Strigamia</taxon>
    </lineage>
</organism>
<keyword evidence="2" id="KW-1185">Reference proteome</keyword>
<proteinExistence type="predicted"/>
<reference evidence="1" key="2">
    <citation type="submission" date="2015-02" db="UniProtKB">
        <authorList>
            <consortium name="EnsemblMetazoa"/>
        </authorList>
    </citation>
    <scope>IDENTIFICATION</scope>
</reference>
<name>T1JII6_STRMM</name>
<accession>T1JII6</accession>
<protein>
    <submittedName>
        <fullName evidence="1">Uncharacterized protein</fullName>
    </submittedName>
</protein>
<evidence type="ECO:0000313" key="2">
    <source>
        <dbReference type="Proteomes" id="UP000014500"/>
    </source>
</evidence>
<reference evidence="2" key="1">
    <citation type="submission" date="2011-05" db="EMBL/GenBank/DDBJ databases">
        <authorList>
            <person name="Richards S.R."/>
            <person name="Qu J."/>
            <person name="Jiang H."/>
            <person name="Jhangiani S.N."/>
            <person name="Agravi P."/>
            <person name="Goodspeed R."/>
            <person name="Gross S."/>
            <person name="Mandapat C."/>
            <person name="Jackson L."/>
            <person name="Mathew T."/>
            <person name="Pu L."/>
            <person name="Thornton R."/>
            <person name="Saada N."/>
            <person name="Wilczek-Boney K.B."/>
            <person name="Lee S."/>
            <person name="Kovar C."/>
            <person name="Wu Y."/>
            <person name="Scherer S.E."/>
            <person name="Worley K.C."/>
            <person name="Muzny D.M."/>
            <person name="Gibbs R."/>
        </authorList>
    </citation>
    <scope>NUCLEOTIDE SEQUENCE</scope>
    <source>
        <strain evidence="2">Brora</strain>
    </source>
</reference>